<dbReference type="InterPro" id="IPR025714">
    <property type="entry name" value="Methyltranfer_dom"/>
</dbReference>
<gene>
    <name evidence="2" type="ORF">NBR_LOCUS2671</name>
</gene>
<dbReference type="CDD" id="cd02440">
    <property type="entry name" value="AdoMet_MTases"/>
    <property type="match status" value="1"/>
</dbReference>
<dbReference type="STRING" id="27835.A0A0N4XJG8"/>
<evidence type="ECO:0000313" key="2">
    <source>
        <dbReference type="EMBL" id="VDL66260.1"/>
    </source>
</evidence>
<evidence type="ECO:0000313" key="4">
    <source>
        <dbReference type="WBParaSite" id="NBR_0000267001-mRNA-1"/>
    </source>
</evidence>
<dbReference type="GO" id="GO:0005737">
    <property type="term" value="C:cytoplasm"/>
    <property type="evidence" value="ECO:0007669"/>
    <property type="project" value="TreeGrafter"/>
</dbReference>
<dbReference type="OMA" id="ALGTREX"/>
<evidence type="ECO:0000259" key="1">
    <source>
        <dbReference type="Pfam" id="PF13847"/>
    </source>
</evidence>
<reference evidence="4" key="1">
    <citation type="submission" date="2017-02" db="UniProtKB">
        <authorList>
            <consortium name="WormBaseParasite"/>
        </authorList>
    </citation>
    <scope>IDENTIFICATION</scope>
</reference>
<dbReference type="Gene3D" id="3.40.50.150">
    <property type="entry name" value="Vaccinia Virus protein VP39"/>
    <property type="match status" value="1"/>
</dbReference>
<keyword evidence="3" id="KW-1185">Reference proteome</keyword>
<dbReference type="SUPFAM" id="SSF53335">
    <property type="entry name" value="S-adenosyl-L-methionine-dependent methyltransferases"/>
    <property type="match status" value="1"/>
</dbReference>
<dbReference type="PANTHER" id="PTHR12843">
    <property type="entry name" value="PROTEIN-LYSINE N-METHYLTRANSFERASE METTL10"/>
    <property type="match status" value="1"/>
</dbReference>
<reference evidence="2 3" key="2">
    <citation type="submission" date="2018-11" db="EMBL/GenBank/DDBJ databases">
        <authorList>
            <consortium name="Pathogen Informatics"/>
        </authorList>
    </citation>
    <scope>NUCLEOTIDE SEQUENCE [LARGE SCALE GENOMIC DNA]</scope>
</reference>
<sequence length="166" mass="18695">MSQNDPLNIAPSELGTKSYWDSRYELELNNFQECGDEGEIWFGRSAENRMIDFVRKNVPMSAHILDLGCGNGSVLRRLRKFGYSHLTGVDYCPAAIELSKRISEEEVEDEAGPRIEFEVLDVLSSSREPFSVRFNVVLDKGTWDAMSLSADRGTDVLIFKGVPLVK</sequence>
<dbReference type="GO" id="GO:0016279">
    <property type="term" value="F:protein-lysine N-methyltransferase activity"/>
    <property type="evidence" value="ECO:0007669"/>
    <property type="project" value="TreeGrafter"/>
</dbReference>
<proteinExistence type="predicted"/>
<dbReference type="AlphaFoldDB" id="A0A0N4XJG8"/>
<feature type="domain" description="Methyltransferase" evidence="1">
    <location>
        <begin position="63"/>
        <end position="147"/>
    </location>
</feature>
<evidence type="ECO:0000313" key="3">
    <source>
        <dbReference type="Proteomes" id="UP000271162"/>
    </source>
</evidence>
<organism evidence="4">
    <name type="scientific">Nippostrongylus brasiliensis</name>
    <name type="common">Rat hookworm</name>
    <dbReference type="NCBI Taxonomy" id="27835"/>
    <lineage>
        <taxon>Eukaryota</taxon>
        <taxon>Metazoa</taxon>
        <taxon>Ecdysozoa</taxon>
        <taxon>Nematoda</taxon>
        <taxon>Chromadorea</taxon>
        <taxon>Rhabditida</taxon>
        <taxon>Rhabditina</taxon>
        <taxon>Rhabditomorpha</taxon>
        <taxon>Strongyloidea</taxon>
        <taxon>Heligmosomidae</taxon>
        <taxon>Nippostrongylus</taxon>
    </lineage>
</organism>
<accession>A0A0N4XJG8</accession>
<dbReference type="PANTHER" id="PTHR12843:SF5">
    <property type="entry name" value="EEF1A LYSINE METHYLTRANSFERASE 2"/>
    <property type="match status" value="1"/>
</dbReference>
<dbReference type="Proteomes" id="UP000271162">
    <property type="component" value="Unassembled WGS sequence"/>
</dbReference>
<dbReference type="Pfam" id="PF13847">
    <property type="entry name" value="Methyltransf_31"/>
    <property type="match status" value="1"/>
</dbReference>
<protein>
    <submittedName>
        <fullName evidence="4">AT11165p (inferred by orthology to a D. melanogaster protein)</fullName>
    </submittedName>
</protein>
<dbReference type="EMBL" id="UYSL01003267">
    <property type="protein sequence ID" value="VDL66260.1"/>
    <property type="molecule type" value="Genomic_DNA"/>
</dbReference>
<dbReference type="InterPro" id="IPR029063">
    <property type="entry name" value="SAM-dependent_MTases_sf"/>
</dbReference>
<dbReference type="WBParaSite" id="NBR_0000267001-mRNA-1">
    <property type="protein sequence ID" value="NBR_0000267001-mRNA-1"/>
    <property type="gene ID" value="NBR_0000267001"/>
</dbReference>
<name>A0A0N4XJG8_NIPBR</name>